<comment type="caution">
    <text evidence="1">The sequence shown here is derived from an EMBL/GenBank/DDBJ whole genome shotgun (WGS) entry which is preliminary data.</text>
</comment>
<evidence type="ECO:0000313" key="2">
    <source>
        <dbReference type="Proteomes" id="UP000252085"/>
    </source>
</evidence>
<dbReference type="EMBL" id="LXQE01000169">
    <property type="protein sequence ID" value="RCJ32078.1"/>
    <property type="molecule type" value="Genomic_DNA"/>
</dbReference>
<sequence length="165" mass="18356">MIKIVFWNVILGFLAVLITILISGTIPTWAANPNLDGDSQPTRIKLNECIADVKEVTAWDEKETLDAARGTCELRKAHAKQKARFLASLKKLREQYQNYTNHGFDKQLPTAIADSWTIVKSCIDFKEGFTSPHNVAVLSVPENVRSSCYSLGASLVESALFNQTQ</sequence>
<accession>A0A367R6G0</accession>
<proteinExistence type="predicted"/>
<evidence type="ECO:0000313" key="1">
    <source>
        <dbReference type="EMBL" id="RCJ32078.1"/>
    </source>
</evidence>
<organism evidence="1 2">
    <name type="scientific">Nostoc punctiforme NIES-2108</name>
    <dbReference type="NCBI Taxonomy" id="1356359"/>
    <lineage>
        <taxon>Bacteria</taxon>
        <taxon>Bacillati</taxon>
        <taxon>Cyanobacteriota</taxon>
        <taxon>Cyanophyceae</taxon>
        <taxon>Nostocales</taxon>
        <taxon>Nostocaceae</taxon>
        <taxon>Nostoc</taxon>
    </lineage>
</organism>
<dbReference type="AlphaFoldDB" id="A0A367R6G0"/>
<reference evidence="1 2" key="1">
    <citation type="submission" date="2016-04" db="EMBL/GenBank/DDBJ databases">
        <authorList>
            <person name="Evans L.H."/>
            <person name="Alamgir A."/>
            <person name="Owens N."/>
            <person name="Weber N.D."/>
            <person name="Virtaneva K."/>
            <person name="Barbian K."/>
            <person name="Babar A."/>
            <person name="Rosenke K."/>
        </authorList>
    </citation>
    <scope>NUCLEOTIDE SEQUENCE [LARGE SCALE GENOMIC DNA]</scope>
    <source>
        <strain evidence="1">NIES-2108</strain>
    </source>
</reference>
<dbReference type="Proteomes" id="UP000252085">
    <property type="component" value="Unassembled WGS sequence"/>
</dbReference>
<evidence type="ECO:0008006" key="3">
    <source>
        <dbReference type="Google" id="ProtNLM"/>
    </source>
</evidence>
<gene>
    <name evidence="1" type="ORF">A6769_29085</name>
</gene>
<name>A0A367R6G0_NOSPU</name>
<protein>
    <recommendedName>
        <fullName evidence="3">Lysozyme inhibitor LprI N-terminal domain-containing protein</fullName>
    </recommendedName>
</protein>